<accession>A0A161XKF7</accession>
<evidence type="ECO:0000313" key="1">
    <source>
        <dbReference type="EMBL" id="WOG90459.1"/>
    </source>
</evidence>
<evidence type="ECO:0000313" key="2">
    <source>
        <dbReference type="Proteomes" id="UP000077755"/>
    </source>
</evidence>
<keyword evidence="2" id="KW-1185">Reference proteome</keyword>
<dbReference type="EMBL" id="CP093344">
    <property type="protein sequence ID" value="WOG90459.1"/>
    <property type="molecule type" value="Genomic_DNA"/>
</dbReference>
<name>A0A161XKF7_DAUCS</name>
<dbReference type="AlphaFoldDB" id="A0A161XKF7"/>
<gene>
    <name evidence="1" type="ORF">DCAR_0209703</name>
</gene>
<dbReference type="Gramene" id="KZN07749">
    <property type="protein sequence ID" value="KZN07749"/>
    <property type="gene ID" value="DCAR_008586"/>
</dbReference>
<sequence length="275" mass="29875">MGTSQIGSRNYLPVSTSNHSSLYRINYAGIGTSGVRLAPPSYSPLNVSTWAINDGNMHKQYSLWTEVNGNIKDDHAGEEGDKMLGILNKRPCINTSDIHATSSSPGNSAFPGLRMANDGKSLVFGDSNGTEVVSTKRNDFNVGNGAQDFALPPFPDSEDQFEEPSLPPLPEFYVEYSLPQLETTNTSLPPITSQWNPNTDMASYSFVSHEDFLSPLPSSEMPLNLCGDVTTTNFVPQNSLLPPLASESQCNVNPDASSSTKFFFHVHPPKFHGVV</sequence>
<protein>
    <submittedName>
        <fullName evidence="1">Uncharacterized protein</fullName>
    </submittedName>
</protein>
<reference evidence="1" key="1">
    <citation type="journal article" date="2016" name="Nat. Genet.">
        <title>A high-quality carrot genome assembly provides new insights into carotenoid accumulation and asterid genome evolution.</title>
        <authorList>
            <person name="Iorizzo M."/>
            <person name="Ellison S."/>
            <person name="Senalik D."/>
            <person name="Zeng P."/>
            <person name="Satapoomin P."/>
            <person name="Huang J."/>
            <person name="Bowman M."/>
            <person name="Iovene M."/>
            <person name="Sanseverino W."/>
            <person name="Cavagnaro P."/>
            <person name="Yildiz M."/>
            <person name="Macko-Podgorni A."/>
            <person name="Moranska E."/>
            <person name="Grzebelus E."/>
            <person name="Grzebelus D."/>
            <person name="Ashrafi H."/>
            <person name="Zheng Z."/>
            <person name="Cheng S."/>
            <person name="Spooner D."/>
            <person name="Van Deynze A."/>
            <person name="Simon P."/>
        </authorList>
    </citation>
    <scope>NUCLEOTIDE SEQUENCE</scope>
    <source>
        <tissue evidence="1">Leaf</tissue>
    </source>
</reference>
<reference evidence="1" key="2">
    <citation type="submission" date="2022-03" db="EMBL/GenBank/DDBJ databases">
        <title>Draft title - Genomic analysis of global carrot germplasm unveils the trajectory of domestication and the origin of high carotenoid orange carrot.</title>
        <authorList>
            <person name="Iorizzo M."/>
            <person name="Ellison S."/>
            <person name="Senalik D."/>
            <person name="Macko-Podgorni A."/>
            <person name="Grzebelus D."/>
            <person name="Bostan H."/>
            <person name="Rolling W."/>
            <person name="Curaba J."/>
            <person name="Simon P."/>
        </authorList>
    </citation>
    <scope>NUCLEOTIDE SEQUENCE</scope>
    <source>
        <tissue evidence="1">Leaf</tissue>
    </source>
</reference>
<dbReference type="Proteomes" id="UP000077755">
    <property type="component" value="Chromosome 2"/>
</dbReference>
<organism evidence="1 2">
    <name type="scientific">Daucus carota subsp. sativus</name>
    <name type="common">Carrot</name>
    <dbReference type="NCBI Taxonomy" id="79200"/>
    <lineage>
        <taxon>Eukaryota</taxon>
        <taxon>Viridiplantae</taxon>
        <taxon>Streptophyta</taxon>
        <taxon>Embryophyta</taxon>
        <taxon>Tracheophyta</taxon>
        <taxon>Spermatophyta</taxon>
        <taxon>Magnoliopsida</taxon>
        <taxon>eudicotyledons</taxon>
        <taxon>Gunneridae</taxon>
        <taxon>Pentapetalae</taxon>
        <taxon>asterids</taxon>
        <taxon>campanulids</taxon>
        <taxon>Apiales</taxon>
        <taxon>Apiaceae</taxon>
        <taxon>Apioideae</taxon>
        <taxon>Scandiceae</taxon>
        <taxon>Daucinae</taxon>
        <taxon>Daucus</taxon>
        <taxon>Daucus sect. Daucus</taxon>
    </lineage>
</organism>
<proteinExistence type="predicted"/>